<dbReference type="InterPro" id="IPR010057">
    <property type="entry name" value="Transcription_activator_Rgg_C"/>
</dbReference>
<gene>
    <name evidence="2" type="ORF">ODU72_03680</name>
</gene>
<evidence type="ECO:0000259" key="1">
    <source>
        <dbReference type="Pfam" id="PF21259"/>
    </source>
</evidence>
<dbReference type="AlphaFoldDB" id="A0A9X3W4U0"/>
<comment type="caution">
    <text evidence="2">The sequence shown here is derived from an EMBL/GenBank/DDBJ whole genome shotgun (WGS) entry which is preliminary data.</text>
</comment>
<evidence type="ECO:0000313" key="2">
    <source>
        <dbReference type="EMBL" id="MDB6257780.1"/>
    </source>
</evidence>
<proteinExistence type="predicted"/>
<reference evidence="2" key="1">
    <citation type="journal article" date="2022" name="Microorganisms">
        <title>Antibiotic Susceptibility, Resistance Gene Determinants and Corresponding Genomic Regions in Lactobacillus amylovorus Isolates Derived from Wild Boars and Domestic Pigs.</title>
        <authorList>
            <person name="Moravkova M."/>
            <person name="Kostovova I."/>
            <person name="Kavanova K."/>
            <person name="Pechar R."/>
            <person name="Stanek S."/>
            <person name="Brychta A."/>
            <person name="Zeman M."/>
            <person name="Kubasova T."/>
        </authorList>
    </citation>
    <scope>NUCLEOTIDE SEQUENCE</scope>
    <source>
        <strain evidence="2">M490A</strain>
    </source>
</reference>
<organism evidence="2 3">
    <name type="scientific">Lactobacillus amylovorus</name>
    <dbReference type="NCBI Taxonomy" id="1604"/>
    <lineage>
        <taxon>Bacteria</taxon>
        <taxon>Bacillati</taxon>
        <taxon>Bacillota</taxon>
        <taxon>Bacilli</taxon>
        <taxon>Lactobacillales</taxon>
        <taxon>Lactobacillaceae</taxon>
        <taxon>Lactobacillus</taxon>
    </lineage>
</organism>
<reference evidence="2" key="2">
    <citation type="submission" date="2022-10" db="EMBL/GenBank/DDBJ databases">
        <authorList>
            <person name="Kostovova I."/>
            <person name="Moravkova M."/>
            <person name="Pechar R."/>
        </authorList>
    </citation>
    <scope>NUCLEOTIDE SEQUENCE</scope>
    <source>
        <strain evidence="2">M490A</strain>
    </source>
</reference>
<evidence type="ECO:0000313" key="3">
    <source>
        <dbReference type="Proteomes" id="UP001141981"/>
    </source>
</evidence>
<dbReference type="EMBL" id="JAOTGY010000005">
    <property type="protein sequence ID" value="MDB6257780.1"/>
    <property type="molecule type" value="Genomic_DNA"/>
</dbReference>
<accession>A0A9X3W4U0</accession>
<name>A0A9X3W4U0_LACAM</name>
<dbReference type="Pfam" id="PF21259">
    <property type="entry name" value="Rgg_C"/>
    <property type="match status" value="1"/>
</dbReference>
<dbReference type="Proteomes" id="UP001141981">
    <property type="component" value="Unassembled WGS sequence"/>
</dbReference>
<protein>
    <recommendedName>
        <fullName evidence="1">HTH-type transcriptional regulator Rgg C-terminal domain-containing protein</fullName>
    </recommendedName>
</protein>
<feature type="domain" description="HTH-type transcriptional regulator Rgg C-terminal" evidence="1">
    <location>
        <begin position="7"/>
        <end position="118"/>
    </location>
</feature>
<sequence>MDLDTKTKEDISKNMFINDDWTKQRDSLRLFSNSMIIIDRNILPMLMRSVLHTYSIEKNLSVTTQERISSICINYLYICFKKKILNNVEDAIVFLKGLSESPSLMFNKILGYYFECLFNGNDSDASVIRSILAKSECKQFLNKLKF</sequence>